<dbReference type="AlphaFoldDB" id="A0A9W8ZL17"/>
<dbReference type="InterPro" id="IPR036265">
    <property type="entry name" value="HIT-like_sf"/>
</dbReference>
<dbReference type="Gene3D" id="3.30.428.70">
    <property type="match status" value="1"/>
</dbReference>
<dbReference type="Pfam" id="PF19327">
    <property type="entry name" value="Ap4A_phos_N"/>
    <property type="match status" value="1"/>
</dbReference>
<keyword evidence="3" id="KW-0548">Nucleotidyltransferase</keyword>
<evidence type="ECO:0000313" key="3">
    <source>
        <dbReference type="EMBL" id="KAJ4409650.1"/>
    </source>
</evidence>
<comment type="caution">
    <text evidence="3">The sequence shown here is derived from an EMBL/GenBank/DDBJ whole genome shotgun (WGS) entry which is preliminary data.</text>
</comment>
<dbReference type="Proteomes" id="UP001140510">
    <property type="component" value="Unassembled WGS sequence"/>
</dbReference>
<evidence type="ECO:0000313" key="4">
    <source>
        <dbReference type="Proteomes" id="UP001140510"/>
    </source>
</evidence>
<dbReference type="Pfam" id="PF09830">
    <property type="entry name" value="ATP_transf"/>
    <property type="match status" value="1"/>
</dbReference>
<dbReference type="EMBL" id="JAPEVA010000011">
    <property type="protein sequence ID" value="KAJ4409650.1"/>
    <property type="molecule type" value="Genomic_DNA"/>
</dbReference>
<accession>A0A9W8ZL17</accession>
<dbReference type="PANTHER" id="PTHR38420">
    <property type="entry name" value="AP-4-A PHOSPHORYLASE II"/>
    <property type="match status" value="1"/>
</dbReference>
<dbReference type="SUPFAM" id="SSF54197">
    <property type="entry name" value="HIT-like"/>
    <property type="match status" value="1"/>
</dbReference>
<dbReference type="InterPro" id="IPR045759">
    <property type="entry name" value="Ap4A_phos1/2_N"/>
</dbReference>
<evidence type="ECO:0000259" key="1">
    <source>
        <dbReference type="Pfam" id="PF09830"/>
    </source>
</evidence>
<keyword evidence="4" id="KW-1185">Reference proteome</keyword>
<name>A0A9W8ZL17_9PLEO</name>
<dbReference type="InterPro" id="IPR043171">
    <property type="entry name" value="Ap4A_phos1/2-like"/>
</dbReference>
<keyword evidence="3" id="KW-0808">Transferase</keyword>
<dbReference type="PANTHER" id="PTHR38420:SF3">
    <property type="entry name" value="5',5'''-P-1,P-4-TETRAPHOSPHATE PHOSPHORYLASE 2"/>
    <property type="match status" value="1"/>
</dbReference>
<sequence length="373" mass="40808">MLLGLTESLPSLVEAKFASAETSSSLIFSPTELSIIRTSSGIPASTCTTPPLPNLANASQFQLRFCPSLTKKPIPKLEKPTPTPKKHFDPFDNPSPDLHITDIPTNAPTHLLVLNKFPIIVGHFILATKTNKHQTHILEQDDLETTYACLKAWSQDQGGDGKQRRLFAFFNSGDHSGASQPHRHLQFLPVENMRDHEDANEWDLLIDLILKGEQCTREQCAGTASCVLDSNIPFAHFGRRFDGEPTGEQLASIYNELYGLAKDAVDGFIAKNHNEFALHPTEGGDSPISYNLAMTTEGMVVLPRRSEGTMLKRPDGSEIGFVAINGTTLGGTMLVKDQEEWDVLRSQRGKLDSIMNAIGIPRASAAPKAPSSL</sequence>
<gene>
    <name evidence="3" type="primary">APA2</name>
    <name evidence="3" type="ORF">N0V91_002571</name>
</gene>
<protein>
    <submittedName>
        <fullName evidence="3">Bifunctional AP-4-A phosphorylase/ADP sulfurylase</fullName>
        <ecNumber evidence="3">2.7.7.53</ecNumber>
    </submittedName>
</protein>
<dbReference type="EC" id="2.7.7.53" evidence="3"/>
<reference evidence="3" key="1">
    <citation type="submission" date="2022-10" db="EMBL/GenBank/DDBJ databases">
        <title>Tapping the CABI collections for fungal endophytes: first genome assemblies for Collariella, Neodidymelliopsis, Ascochyta clinopodiicola, Didymella pomorum, Didymosphaeria variabile, Neocosmospora piperis and Neocucurbitaria cava.</title>
        <authorList>
            <person name="Hill R."/>
        </authorList>
    </citation>
    <scope>NUCLEOTIDE SEQUENCE</scope>
    <source>
        <strain evidence="3">IMI 355091</strain>
    </source>
</reference>
<dbReference type="GO" id="GO:0009117">
    <property type="term" value="P:nucleotide metabolic process"/>
    <property type="evidence" value="ECO:0007669"/>
    <property type="project" value="InterPro"/>
</dbReference>
<dbReference type="GO" id="GO:0005524">
    <property type="term" value="F:ATP binding"/>
    <property type="evidence" value="ECO:0007669"/>
    <property type="project" value="InterPro"/>
</dbReference>
<dbReference type="InterPro" id="IPR009163">
    <property type="entry name" value="Ap4A_phos1/2"/>
</dbReference>
<proteinExistence type="predicted"/>
<dbReference type="OrthoDB" id="10267950at2759"/>
<feature type="domain" description="ATP adenylyltransferase C-terminal" evidence="1">
    <location>
        <begin position="231"/>
        <end position="361"/>
    </location>
</feature>
<dbReference type="InterPro" id="IPR019200">
    <property type="entry name" value="ATP_adenylylTrfase_C"/>
</dbReference>
<dbReference type="GO" id="GO:0003877">
    <property type="term" value="F:ATP:ADP adenylyltransferase activity"/>
    <property type="evidence" value="ECO:0007669"/>
    <property type="project" value="UniProtKB-EC"/>
</dbReference>
<organism evidence="3 4">
    <name type="scientific">Didymella pomorum</name>
    <dbReference type="NCBI Taxonomy" id="749634"/>
    <lineage>
        <taxon>Eukaryota</taxon>
        <taxon>Fungi</taxon>
        <taxon>Dikarya</taxon>
        <taxon>Ascomycota</taxon>
        <taxon>Pezizomycotina</taxon>
        <taxon>Dothideomycetes</taxon>
        <taxon>Pleosporomycetidae</taxon>
        <taxon>Pleosporales</taxon>
        <taxon>Pleosporineae</taxon>
        <taxon>Didymellaceae</taxon>
        <taxon>Didymella</taxon>
    </lineage>
</organism>
<evidence type="ECO:0000259" key="2">
    <source>
        <dbReference type="Pfam" id="PF19327"/>
    </source>
</evidence>
<feature type="domain" description="Ap4A phosphorylase 1/2 N-terminal" evidence="2">
    <location>
        <begin position="60"/>
        <end position="195"/>
    </location>
</feature>